<dbReference type="Proteomes" id="UP001432062">
    <property type="component" value="Chromosome"/>
</dbReference>
<organism evidence="2 3">
    <name type="scientific">Nocardia vinacea</name>
    <dbReference type="NCBI Taxonomy" id="96468"/>
    <lineage>
        <taxon>Bacteria</taxon>
        <taxon>Bacillati</taxon>
        <taxon>Actinomycetota</taxon>
        <taxon>Actinomycetes</taxon>
        <taxon>Mycobacteriales</taxon>
        <taxon>Nocardiaceae</taxon>
        <taxon>Nocardia</taxon>
    </lineage>
</organism>
<keyword evidence="3" id="KW-1185">Reference proteome</keyword>
<accession>A0ABZ1YXK3</accession>
<dbReference type="EMBL" id="CP109441">
    <property type="protein sequence ID" value="WUV48014.1"/>
    <property type="molecule type" value="Genomic_DNA"/>
</dbReference>
<dbReference type="RefSeq" id="WP_329412295.1">
    <property type="nucleotide sequence ID" value="NZ_CP109441.1"/>
</dbReference>
<evidence type="ECO:0000313" key="3">
    <source>
        <dbReference type="Proteomes" id="UP001432062"/>
    </source>
</evidence>
<sequence>MLLASADLLGEEAEEMVLTAMLPAFEALGGAAAAGLLTVITALGTERIAAAAAAHKERLPLPTTLPAWVQHLQDPVAAHGCVALTGPDGEIFLLAACFDRPHGAHAMLLMIDPEECGAATHLALVDAQDMSEALAEVHRHARNDGIRFVEKPLSPAEFRWHAEIALDRRADHDRDESLDGELEEILDLGDDDDGPGFHVLATLLRARLRTLPLSPMPKPPHPEPVEPDQEAILSLLEKMAPLAQRGAFRAPTPPKLPPKRKTRDGPAPILRLRVDLRGAKPRIWRRLEVPDIGTIEFGEILGYSNDD</sequence>
<evidence type="ECO:0000256" key="1">
    <source>
        <dbReference type="SAM" id="MobiDB-lite"/>
    </source>
</evidence>
<feature type="region of interest" description="Disordered" evidence="1">
    <location>
        <begin position="247"/>
        <end position="267"/>
    </location>
</feature>
<protein>
    <submittedName>
        <fullName evidence="2">Plasmid pRiA4b ORF-3 family protein</fullName>
    </submittedName>
</protein>
<name>A0ABZ1YXK3_9NOCA</name>
<gene>
    <name evidence="2" type="ORF">OG563_07330</name>
</gene>
<proteinExistence type="predicted"/>
<reference evidence="2" key="1">
    <citation type="submission" date="2022-10" db="EMBL/GenBank/DDBJ databases">
        <title>The complete genomes of actinobacterial strains from the NBC collection.</title>
        <authorList>
            <person name="Joergensen T.S."/>
            <person name="Alvarez Arevalo M."/>
            <person name="Sterndorff E.B."/>
            <person name="Faurdal D."/>
            <person name="Vuksanovic O."/>
            <person name="Mourched A.-S."/>
            <person name="Charusanti P."/>
            <person name="Shaw S."/>
            <person name="Blin K."/>
            <person name="Weber T."/>
        </authorList>
    </citation>
    <scope>NUCLEOTIDE SEQUENCE</scope>
    <source>
        <strain evidence="2">NBC_01482</strain>
    </source>
</reference>
<evidence type="ECO:0000313" key="2">
    <source>
        <dbReference type="EMBL" id="WUV48014.1"/>
    </source>
</evidence>